<dbReference type="Proteomes" id="UP001449657">
    <property type="component" value="Chromosome"/>
</dbReference>
<dbReference type="InterPro" id="IPR013517">
    <property type="entry name" value="FG-GAP"/>
</dbReference>
<gene>
    <name evidence="4" type="ORF">WJU22_22335</name>
</gene>
<dbReference type="InterPro" id="IPR014756">
    <property type="entry name" value="Ig_E-set"/>
</dbReference>
<dbReference type="EMBL" id="CP150096">
    <property type="protein sequence ID" value="WZN45642.1"/>
    <property type="molecule type" value="Genomic_DNA"/>
</dbReference>
<reference evidence="4 5" key="1">
    <citation type="submission" date="2024-03" db="EMBL/GenBank/DDBJ databases">
        <title>Chitinophaga caseinilytica sp. nov., a casein hydrolysing bacterium isolated from forest soil.</title>
        <authorList>
            <person name="Lee D.S."/>
            <person name="Han D.M."/>
            <person name="Baek J.H."/>
            <person name="Choi D.G."/>
            <person name="Jeon J.H."/>
            <person name="Jeon C.O."/>
        </authorList>
    </citation>
    <scope>NUCLEOTIDE SEQUENCE [LARGE SCALE GENOMIC DNA]</scope>
    <source>
        <strain evidence="4 5">KACC 19118</strain>
    </source>
</reference>
<dbReference type="CDD" id="cd00102">
    <property type="entry name" value="IPT"/>
    <property type="match status" value="1"/>
</dbReference>
<evidence type="ECO:0000313" key="4">
    <source>
        <dbReference type="EMBL" id="WZN45642.1"/>
    </source>
</evidence>
<feature type="domain" description="IPT/TIG" evidence="3">
    <location>
        <begin position="522"/>
        <end position="605"/>
    </location>
</feature>
<dbReference type="SUPFAM" id="SSF81296">
    <property type="entry name" value="E set domains"/>
    <property type="match status" value="2"/>
</dbReference>
<keyword evidence="5" id="KW-1185">Reference proteome</keyword>
<dbReference type="InterPro" id="IPR028994">
    <property type="entry name" value="Integrin_alpha_N"/>
</dbReference>
<dbReference type="Pfam" id="PF01833">
    <property type="entry name" value="TIG"/>
    <property type="match status" value="2"/>
</dbReference>
<accession>A0ABZ2Z258</accession>
<dbReference type="Gene3D" id="2.60.40.10">
    <property type="entry name" value="Immunoglobulins"/>
    <property type="match status" value="3"/>
</dbReference>
<dbReference type="SMART" id="SM00429">
    <property type="entry name" value="IPT"/>
    <property type="match status" value="1"/>
</dbReference>
<protein>
    <submittedName>
        <fullName evidence="4">FG-GAP-like repeat-containing protein</fullName>
    </submittedName>
</protein>
<evidence type="ECO:0000256" key="2">
    <source>
        <dbReference type="SAM" id="SignalP"/>
    </source>
</evidence>
<dbReference type="RefSeq" id="WP_341840393.1">
    <property type="nucleotide sequence ID" value="NZ_CP149792.1"/>
</dbReference>
<evidence type="ECO:0000256" key="1">
    <source>
        <dbReference type="ARBA" id="ARBA00022729"/>
    </source>
</evidence>
<dbReference type="InterPro" id="IPR015943">
    <property type="entry name" value="WD40/YVTN_repeat-like_dom_sf"/>
</dbReference>
<organism evidence="4 5">
    <name type="scientific">Chitinophaga caseinilytica</name>
    <dbReference type="NCBI Taxonomy" id="2267521"/>
    <lineage>
        <taxon>Bacteria</taxon>
        <taxon>Pseudomonadati</taxon>
        <taxon>Bacteroidota</taxon>
        <taxon>Chitinophagia</taxon>
        <taxon>Chitinophagales</taxon>
        <taxon>Chitinophagaceae</taxon>
        <taxon>Chitinophaga</taxon>
    </lineage>
</organism>
<dbReference type="Pfam" id="PF13517">
    <property type="entry name" value="FG-GAP_3"/>
    <property type="match status" value="1"/>
</dbReference>
<keyword evidence="1 2" id="KW-0732">Signal</keyword>
<evidence type="ECO:0000259" key="3">
    <source>
        <dbReference type="SMART" id="SM00429"/>
    </source>
</evidence>
<dbReference type="SUPFAM" id="SSF110296">
    <property type="entry name" value="Oligoxyloglucan reducing end-specific cellobiohydrolase"/>
    <property type="match status" value="2"/>
</dbReference>
<dbReference type="Gene3D" id="2.130.10.10">
    <property type="entry name" value="YVTN repeat-like/Quinoprotein amine dehydrogenase"/>
    <property type="match status" value="1"/>
</dbReference>
<dbReference type="InterPro" id="IPR026444">
    <property type="entry name" value="Secre_tail"/>
</dbReference>
<dbReference type="InterPro" id="IPR002909">
    <property type="entry name" value="IPT_dom"/>
</dbReference>
<dbReference type="PANTHER" id="PTHR44103">
    <property type="entry name" value="PROPROTEIN CONVERTASE P"/>
    <property type="match status" value="1"/>
</dbReference>
<feature type="chain" id="PRO_5047078803" evidence="2">
    <location>
        <begin position="30"/>
        <end position="1624"/>
    </location>
</feature>
<dbReference type="NCBIfam" id="TIGR04183">
    <property type="entry name" value="Por_Secre_tail"/>
    <property type="match status" value="1"/>
</dbReference>
<dbReference type="Gene3D" id="2.130.10.130">
    <property type="entry name" value="Integrin alpha, N-terminal"/>
    <property type="match status" value="1"/>
</dbReference>
<sequence>MSLSCLKTAFKGCLSLLTVYIFSLSPAMAQMRQMYKDTDPDNHIYKMSFYSPSEGYVAFSKWIGYTTDSGRTFTKKYITLSNVNYGSYTNINLTFGFGIEGVKAFDKNILIVYGDYGLVPAILYSTDGGNSFKLVYHSQYNSMQLSTGIKDIDFLQNSNIGYAVDADRILKTTNKGLTWDVQAIRPGYFFDHIDAVDDNYAFATASGINTASILKTADGGATWLNMTLPKTGTPTNAYFLTGNIGWLCMYDSPYEYFYKTTNGGQQWTLMNDRDATPFNCDKMWFSDVNTGYALVAPYRVYKTTNSGVTWEPLARETDFTYLGYTHNDLQCLSATQLWAGGDHGFLEMTSNGGAPIPAAYFKTDTTGMYMAGTVKLVNFSKTGYQYQWLVNGSLVSTSYNATYTHEIVRSTDTIQLVVTAGGISDTLTKYPQFYAGGIAEAHSYYPKSGSTGTFVTITGSRFTNVSGVSFGGMPAASFTVLSDTVLTAVVAGGTTGSITLKQFYGTVPVGAFTYNPPPTAQPPVIQAVSPAAGIVGATVTITGNGFSNTPSQNSVYFGTVPAKLQSASSGQLVCTVPVGASLGTIQVLNKDNGLLGESPSPFHVPFADSTMNFTPNSFTDGLIVNKGMGIPGELQGKDIDGDGKPDIISIIYGYPGDSIAVLRNTTTGGRLSFAPKVNVGNNHSAARGFFAINDLDGDGRPDLALSTNRGVVKAFRNTSSPGIVSFEKEYLLPAGEGTQGVVITDLDNDGKNDIAISSFSDYRVCVMRNTSVPGSLSFGATQDFNTPRLEPLVGIAAGDLDGDGLKDVIAYPSTSNTSEGSIFLFRNTSTRGNISLAPFVRISVPGISFSGNYVSIVDFDMDGQTDIVICNDQAICVLRSNSTVGNFSFLPPVVMRLHFSNYVSGRGGSVSNFSGTIRPDVVWAHSGTTRQIRLEKNSSLPGTPKLDSLIYGPGASSTRIFPQAVAGADFDGDGKTDIAASTGYDDRIIIVYKNSVNVPVITPMCTSNPYGYKMESDISGKTYQWQQDTGGGFTNVVNNTIVSGATTNALHFINMPVSWNGYKYRCIVDGRYSSTFVLQLNYTPSPGIFISASDTTFCLGKDVTFTATDSSGNKNYYATQWQVNGKDVGYYTSSLSINTLQDLDQVRVILIYNDICNVERRDTSDAITVHVNGATAAVQISASNLAACMGTPVTFTATPTNPGNLPEYDWRVNDVSQGINKPVFTSSALKKNDMVQVFMKSAATCAYPNPSQSNVLTMAVLDTGALSVSITTATTTVCTGANVMFTAFPRNAGLESSYQWTVNGVAAGTNANTFNTSTLQDNDKVQCMLTSPSACRLQTQANSGIITMSVKSNIVPSVSLSIRDTAICIGGTVVISAIAINPGDAPFYQWKSNGVITGSNSPDYTINGLTDNTTVSVLLLSSAACANPISRESTPVVITAKPVPDIRISGDIVVEPGAKGLYTATVTYSGTDLQYQWQDSTNFHSWQNINGAVSDNIIYTPTATRNKIRCVCSSSAGCTATSNAIDIRNSVITATPDVAAVDAGYNWYPNPVSSTLYVQDEDRADPVWTIIVYSHSGNRLLVINNTGRQEKIQIDVSALPGGAYVVETKRKSGKTRSFKILKLR</sequence>
<dbReference type="SUPFAM" id="SSF69318">
    <property type="entry name" value="Integrin alpha N-terminal domain"/>
    <property type="match status" value="2"/>
</dbReference>
<dbReference type="Pfam" id="PF01839">
    <property type="entry name" value="FG-GAP"/>
    <property type="match status" value="1"/>
</dbReference>
<dbReference type="PANTHER" id="PTHR44103:SF1">
    <property type="entry name" value="PROPROTEIN CONVERTASE P"/>
    <property type="match status" value="1"/>
</dbReference>
<proteinExistence type="predicted"/>
<dbReference type="Pfam" id="PF18962">
    <property type="entry name" value="Por_Secre_tail"/>
    <property type="match status" value="1"/>
</dbReference>
<name>A0ABZ2Z258_9BACT</name>
<feature type="signal peptide" evidence="2">
    <location>
        <begin position="1"/>
        <end position="29"/>
    </location>
</feature>
<dbReference type="CDD" id="cd00603">
    <property type="entry name" value="IPT_PCSR"/>
    <property type="match status" value="1"/>
</dbReference>
<evidence type="ECO:0000313" key="5">
    <source>
        <dbReference type="Proteomes" id="UP001449657"/>
    </source>
</evidence>
<dbReference type="InterPro" id="IPR013783">
    <property type="entry name" value="Ig-like_fold"/>
</dbReference>